<dbReference type="OrthoDB" id="6058590at2"/>
<evidence type="ECO:0000313" key="4">
    <source>
        <dbReference type="Proteomes" id="UP000293995"/>
    </source>
</evidence>
<feature type="region of interest" description="Disordered" evidence="1">
    <location>
        <begin position="136"/>
        <end position="155"/>
    </location>
</feature>
<protein>
    <submittedName>
        <fullName evidence="3">SMI1/KNR4 family protein</fullName>
    </submittedName>
</protein>
<proteinExistence type="predicted"/>
<dbReference type="Pfam" id="PF09346">
    <property type="entry name" value="SMI1_KNR4"/>
    <property type="match status" value="1"/>
</dbReference>
<evidence type="ECO:0000256" key="1">
    <source>
        <dbReference type="SAM" id="MobiDB-lite"/>
    </source>
</evidence>
<name>A0A4P6EPC2_9MICO</name>
<evidence type="ECO:0000259" key="2">
    <source>
        <dbReference type="Pfam" id="PF09346"/>
    </source>
</evidence>
<dbReference type="KEGG" id="mprt:ET475_07260"/>
<dbReference type="SUPFAM" id="SSF160631">
    <property type="entry name" value="SMI1/KNR4-like"/>
    <property type="match status" value="1"/>
</dbReference>
<keyword evidence="4" id="KW-1185">Reference proteome</keyword>
<organism evidence="3 4">
    <name type="scientific">Microbacterium protaetiae</name>
    <dbReference type="NCBI Taxonomy" id="2509458"/>
    <lineage>
        <taxon>Bacteria</taxon>
        <taxon>Bacillati</taxon>
        <taxon>Actinomycetota</taxon>
        <taxon>Actinomycetes</taxon>
        <taxon>Micrococcales</taxon>
        <taxon>Microbacteriaceae</taxon>
        <taxon>Microbacterium</taxon>
    </lineage>
</organism>
<dbReference type="AlphaFoldDB" id="A0A4P6EPC2"/>
<dbReference type="InterPro" id="IPR037883">
    <property type="entry name" value="Knr4/Smi1-like_sf"/>
</dbReference>
<dbReference type="Gene3D" id="3.40.1580.10">
    <property type="entry name" value="SMI1/KNR4-like"/>
    <property type="match status" value="1"/>
</dbReference>
<evidence type="ECO:0000313" key="3">
    <source>
        <dbReference type="EMBL" id="QAY59808.1"/>
    </source>
</evidence>
<sequence length="155" mass="18171">MTTMKPPPERSAMSERLKTFTALCPPGLTLPASFDAILRQEEPPDIEPWEWLFEYHEWLQFWVQTIKEQYPARPPLIPFAKNGGSDDVFCFDGTDTAGNPRVYIVHTFASPGWENRGYWDDFDDFMEEAEEVNAEWVRDEEEYRQQQAKDEADDQ</sequence>
<feature type="compositionally biased region" description="Basic and acidic residues" evidence="1">
    <location>
        <begin position="141"/>
        <end position="155"/>
    </location>
</feature>
<dbReference type="EMBL" id="CP035494">
    <property type="protein sequence ID" value="QAY59808.1"/>
    <property type="molecule type" value="Genomic_DNA"/>
</dbReference>
<feature type="domain" description="Knr4/Smi1-like" evidence="2">
    <location>
        <begin position="29"/>
        <end position="128"/>
    </location>
</feature>
<dbReference type="Proteomes" id="UP000293995">
    <property type="component" value="Chromosome"/>
</dbReference>
<reference evidence="3 4" key="1">
    <citation type="submission" date="2019-01" db="EMBL/GenBank/DDBJ databases">
        <title>Genome sequencing of strain DFW100M-13.</title>
        <authorList>
            <person name="Heo J."/>
            <person name="Kim S.-J."/>
            <person name="Kim J.-S."/>
            <person name="Hong S.-B."/>
            <person name="Kwon S.-W."/>
        </authorList>
    </citation>
    <scope>NUCLEOTIDE SEQUENCE [LARGE SCALE GENOMIC DNA]</scope>
    <source>
        <strain evidence="3 4">DFW100M-13</strain>
    </source>
</reference>
<gene>
    <name evidence="3" type="ORF">ET475_07260</name>
</gene>
<dbReference type="InterPro" id="IPR018958">
    <property type="entry name" value="Knr4/Smi1-like_dom"/>
</dbReference>
<accession>A0A4P6EPC2</accession>